<dbReference type="OMA" id="WWRHNAD"/>
<dbReference type="EMBL" id="HE573026">
    <property type="protein sequence ID" value="CCC50984.1"/>
    <property type="molecule type" value="Genomic_DNA"/>
</dbReference>
<dbReference type="PROSITE" id="PS00678">
    <property type="entry name" value="WD_REPEATS_1"/>
    <property type="match status" value="1"/>
</dbReference>
<dbReference type="InterPro" id="IPR050459">
    <property type="entry name" value="WD_repeat_RBAP46/RBAP48/MSI1"/>
</dbReference>
<keyword evidence="1 4" id="KW-0853">WD repeat</keyword>
<evidence type="ECO:0000256" key="3">
    <source>
        <dbReference type="ARBA" id="ARBA00022980"/>
    </source>
</evidence>
<keyword evidence="2" id="KW-0677">Repeat</keyword>
<dbReference type="InterPro" id="IPR019775">
    <property type="entry name" value="WD40_repeat_CS"/>
</dbReference>
<dbReference type="GO" id="GO:0005840">
    <property type="term" value="C:ribosome"/>
    <property type="evidence" value="ECO:0007669"/>
    <property type="project" value="UniProtKB-KW"/>
</dbReference>
<dbReference type="InterPro" id="IPR015943">
    <property type="entry name" value="WD40/YVTN_repeat-like_dom_sf"/>
</dbReference>
<gene>
    <name evidence="5" type="ORF">TVY486_1000380</name>
</gene>
<sequence length="908" mass="99301">MDESIVQIPLYTATSAWRQETQLRGLLRNHPSIVARSCALLPDVTKTVHSAALLAPHRSKSVLAVGLNPLSAAGGSVGLIAVEDGEKRLDGVKNMQWLDMPNSECLSSIEWCDQLLLAGSSRGRVFTSTIDPTALAPGRQTLEPGSCLLASDNQTPLGDIVIPPSNHAVSTVVRSLQCNAGVSMSMVVGVVDSSAKVWDVGGDSQPVYTWSPKPDTSAGQQDILLFARWAPGSDSVVLTGSYNGGLILTDTRVDSCAPPSLALPMRRGWIARCADFNTLLPCVVAAASSDGTISVFDCRYPTTAVRAIPSQQGDVMSIKFLKFHPDILASGGVDGTVALWNLRVAPTYCVGRSQFQHPVFDLATTKWFLDQNVFGVTCGGELMLTGLSQSALAAMAPFATDGVIQEIGQERKTVSASLEVEGDQLLQRERHGVGLLFTRRLREAYKVIVECATERFRRNEIAVSLKLVDTLNIMTEKRFDFKALVGCSKPLEQRGREGAMELVPNSCIIQAFDDLLMQASQRLSCTFFSDNSCEREAPDPGDVAKLEALQLNLHLLDSLTSGSVEMVIEKLKRFIAHGGDVSLIDTDTACRIVRVLLKDRNMEGQKLVHTLLSSLVQPDGAAAAHTLVRRLLIVVQEPLVTDGMPRGRAQRHEEQFLSNLESALKAVEVQLEIQGLGIENYGQVISTVNKYQSQCLKNGESGIFGWLALKPLLLFVHCLTADSNYATFFWACVQLIEVLPSYTGKQEVEVVLFSTVNSIKNCAKNLRDQLQERAEVSRFTPSMLRNTSKLLSSAHEFLVLLLRVQLDCENVAMEGKMQSTPPVMVRILDILSTASSDVLTAWAEVLNVLMRCPLRNLVRSSCRDIVRAFALEVESLVQVSAKKEEDEILNDILETCDEFFESMMEDSL</sequence>
<feature type="repeat" description="WD" evidence="4">
    <location>
        <begin position="311"/>
        <end position="343"/>
    </location>
</feature>
<dbReference type="PROSITE" id="PS50082">
    <property type="entry name" value="WD_REPEATS_2"/>
    <property type="match status" value="1"/>
</dbReference>
<evidence type="ECO:0000256" key="2">
    <source>
        <dbReference type="ARBA" id="ARBA00022737"/>
    </source>
</evidence>
<evidence type="ECO:0000256" key="4">
    <source>
        <dbReference type="PROSITE-ProRule" id="PRU00221"/>
    </source>
</evidence>
<keyword evidence="3" id="KW-0689">Ribosomal protein</keyword>
<dbReference type="PANTHER" id="PTHR22850">
    <property type="entry name" value="WD40 REPEAT FAMILY"/>
    <property type="match status" value="1"/>
</dbReference>
<accession>G0U536</accession>
<dbReference type="VEuPathDB" id="TriTrypDB:TvY486_1000380"/>
<dbReference type="SUPFAM" id="SSF50978">
    <property type="entry name" value="WD40 repeat-like"/>
    <property type="match status" value="1"/>
</dbReference>
<dbReference type="Gene3D" id="2.130.10.10">
    <property type="entry name" value="YVTN repeat-like/Quinoprotein amine dehydrogenase"/>
    <property type="match status" value="1"/>
</dbReference>
<name>G0U536_TRYVY</name>
<proteinExistence type="predicted"/>
<dbReference type="AlphaFoldDB" id="G0U536"/>
<dbReference type="SMART" id="SM00320">
    <property type="entry name" value="WD40"/>
    <property type="match status" value="4"/>
</dbReference>
<dbReference type="InterPro" id="IPR036322">
    <property type="entry name" value="WD40_repeat_dom_sf"/>
</dbReference>
<reference evidence="5" key="1">
    <citation type="journal article" date="2012" name="Proc. Natl. Acad. Sci. U.S.A.">
        <title>Antigenic diversity is generated by distinct evolutionary mechanisms in African trypanosome species.</title>
        <authorList>
            <person name="Jackson A.P."/>
            <person name="Berry A."/>
            <person name="Aslett M."/>
            <person name="Allison H.C."/>
            <person name="Burton P."/>
            <person name="Vavrova-Anderson J."/>
            <person name="Brown R."/>
            <person name="Browne H."/>
            <person name="Corton N."/>
            <person name="Hauser H."/>
            <person name="Gamble J."/>
            <person name="Gilderthorp R."/>
            <person name="Marcello L."/>
            <person name="McQuillan J."/>
            <person name="Otto T.D."/>
            <person name="Quail M.A."/>
            <person name="Sanders M.J."/>
            <person name="van Tonder A."/>
            <person name="Ginger M.L."/>
            <person name="Field M.C."/>
            <person name="Barry J.D."/>
            <person name="Hertz-Fowler C."/>
            <person name="Berriman M."/>
        </authorList>
    </citation>
    <scope>NUCLEOTIDE SEQUENCE</scope>
    <source>
        <strain evidence="5">Y486</strain>
    </source>
</reference>
<keyword evidence="3" id="KW-0687">Ribonucleoprotein</keyword>
<dbReference type="InterPro" id="IPR001680">
    <property type="entry name" value="WD40_rpt"/>
</dbReference>
<protein>
    <submittedName>
        <fullName evidence="5">Uncharacterized protein</fullName>
    </submittedName>
</protein>
<evidence type="ECO:0000256" key="1">
    <source>
        <dbReference type="ARBA" id="ARBA00022574"/>
    </source>
</evidence>
<organism evidence="5">
    <name type="scientific">Trypanosoma vivax (strain Y486)</name>
    <dbReference type="NCBI Taxonomy" id="1055687"/>
    <lineage>
        <taxon>Eukaryota</taxon>
        <taxon>Discoba</taxon>
        <taxon>Euglenozoa</taxon>
        <taxon>Kinetoplastea</taxon>
        <taxon>Metakinetoplastina</taxon>
        <taxon>Trypanosomatida</taxon>
        <taxon>Trypanosomatidae</taxon>
        <taxon>Trypanosoma</taxon>
        <taxon>Duttonella</taxon>
    </lineage>
</organism>
<evidence type="ECO:0000313" key="5">
    <source>
        <dbReference type="EMBL" id="CCC50984.1"/>
    </source>
</evidence>